<keyword evidence="6" id="KW-1185">Reference proteome</keyword>
<gene>
    <name evidence="5" type="ORF">C1706_11580</name>
</gene>
<dbReference type="Proteomes" id="UP000290624">
    <property type="component" value="Unassembled WGS sequence"/>
</dbReference>
<dbReference type="OrthoDB" id="8584262at2"/>
<dbReference type="PROSITE" id="PS50949">
    <property type="entry name" value="HTH_GNTR"/>
    <property type="match status" value="1"/>
</dbReference>
<dbReference type="AlphaFoldDB" id="A0A4Q2EED7"/>
<dbReference type="InterPro" id="IPR036390">
    <property type="entry name" value="WH_DNA-bd_sf"/>
</dbReference>
<reference evidence="5 6" key="1">
    <citation type="submission" date="2018-01" db="EMBL/GenBank/DDBJ databases">
        <title>Lactibacter flavus gen. nov., sp. nov., a novel bacterium of the family Propionibacteriaceae isolated from raw milk and dairy products.</title>
        <authorList>
            <person name="Wenning M."/>
            <person name="Breitenwieser F."/>
            <person name="Huptas C."/>
            <person name="von Neubeck M."/>
            <person name="Busse H.-J."/>
            <person name="Scherer S."/>
        </authorList>
    </citation>
    <scope>NUCLEOTIDE SEQUENCE [LARGE SCALE GENOMIC DNA]</scope>
    <source>
        <strain evidence="5 6">VG341</strain>
    </source>
</reference>
<evidence type="ECO:0000256" key="2">
    <source>
        <dbReference type="ARBA" id="ARBA00023125"/>
    </source>
</evidence>
<dbReference type="Gene3D" id="1.10.10.10">
    <property type="entry name" value="Winged helix-like DNA-binding domain superfamily/Winged helix DNA-binding domain"/>
    <property type="match status" value="1"/>
</dbReference>
<name>A0A4Q2EED7_9ACTN</name>
<evidence type="ECO:0000259" key="4">
    <source>
        <dbReference type="PROSITE" id="PS50949"/>
    </source>
</evidence>
<dbReference type="InterPro" id="IPR028978">
    <property type="entry name" value="Chorismate_lyase_/UTRA_dom_sf"/>
</dbReference>
<dbReference type="PRINTS" id="PR00035">
    <property type="entry name" value="HTHGNTR"/>
</dbReference>
<dbReference type="Pfam" id="PF00392">
    <property type="entry name" value="GntR"/>
    <property type="match status" value="1"/>
</dbReference>
<comment type="caution">
    <text evidence="5">The sequence shown here is derived from an EMBL/GenBank/DDBJ whole genome shotgun (WGS) entry which is preliminary data.</text>
</comment>
<dbReference type="SUPFAM" id="SSF64288">
    <property type="entry name" value="Chorismate lyase-like"/>
    <property type="match status" value="1"/>
</dbReference>
<dbReference type="InterPro" id="IPR000524">
    <property type="entry name" value="Tscrpt_reg_HTH_GntR"/>
</dbReference>
<dbReference type="GO" id="GO:0003677">
    <property type="term" value="F:DNA binding"/>
    <property type="evidence" value="ECO:0007669"/>
    <property type="project" value="UniProtKB-KW"/>
</dbReference>
<sequence length="218" mass="24165">MATPGQAIPSERQLSADYGVSRATVRAAVGGLVADGMLERVQGLGTFAVRPRLESHLHLASFTDDMRRRGATPSTRVLTLAAHVPPPEVASALVLGARERAWQVERLRLADDEPMALETGWYPEALFPDLDAHDLTDSLYRLLADQYGRVIDAAAQTLWAQTPTPRLVELLALPDTTPTLVFQRRSTAQGVPVEHVTSYYRGDRYRIHMDLDGRRFHS</sequence>
<dbReference type="SMART" id="SM00345">
    <property type="entry name" value="HTH_GNTR"/>
    <property type="match status" value="1"/>
</dbReference>
<dbReference type="Gene3D" id="3.40.1410.10">
    <property type="entry name" value="Chorismate lyase-like"/>
    <property type="match status" value="1"/>
</dbReference>
<dbReference type="PANTHER" id="PTHR44846">
    <property type="entry name" value="MANNOSYL-D-GLYCERATE TRANSPORT/METABOLISM SYSTEM REPRESSOR MNGR-RELATED"/>
    <property type="match status" value="1"/>
</dbReference>
<evidence type="ECO:0000313" key="5">
    <source>
        <dbReference type="EMBL" id="RXW31571.1"/>
    </source>
</evidence>
<protein>
    <submittedName>
        <fullName evidence="5">GntR family transcriptional regulator</fullName>
    </submittedName>
</protein>
<accession>A0A4Q2EED7</accession>
<organism evidence="5 6">
    <name type="scientific">Propioniciclava flava</name>
    <dbReference type="NCBI Taxonomy" id="2072026"/>
    <lineage>
        <taxon>Bacteria</taxon>
        <taxon>Bacillati</taxon>
        <taxon>Actinomycetota</taxon>
        <taxon>Actinomycetes</taxon>
        <taxon>Propionibacteriales</taxon>
        <taxon>Propionibacteriaceae</taxon>
        <taxon>Propioniciclava</taxon>
    </lineage>
</organism>
<evidence type="ECO:0000256" key="1">
    <source>
        <dbReference type="ARBA" id="ARBA00023015"/>
    </source>
</evidence>
<dbReference type="EMBL" id="PPCV01000008">
    <property type="protein sequence ID" value="RXW31571.1"/>
    <property type="molecule type" value="Genomic_DNA"/>
</dbReference>
<dbReference type="Pfam" id="PF07702">
    <property type="entry name" value="UTRA"/>
    <property type="match status" value="1"/>
</dbReference>
<dbReference type="CDD" id="cd07377">
    <property type="entry name" value="WHTH_GntR"/>
    <property type="match status" value="1"/>
</dbReference>
<keyword evidence="1" id="KW-0805">Transcription regulation</keyword>
<dbReference type="GO" id="GO:0003700">
    <property type="term" value="F:DNA-binding transcription factor activity"/>
    <property type="evidence" value="ECO:0007669"/>
    <property type="project" value="InterPro"/>
</dbReference>
<dbReference type="InterPro" id="IPR011663">
    <property type="entry name" value="UTRA"/>
</dbReference>
<dbReference type="SMART" id="SM00866">
    <property type="entry name" value="UTRA"/>
    <property type="match status" value="1"/>
</dbReference>
<proteinExistence type="predicted"/>
<dbReference type="InterPro" id="IPR050679">
    <property type="entry name" value="Bact_HTH_transcr_reg"/>
</dbReference>
<dbReference type="InterPro" id="IPR036388">
    <property type="entry name" value="WH-like_DNA-bd_sf"/>
</dbReference>
<dbReference type="SUPFAM" id="SSF46785">
    <property type="entry name" value="Winged helix' DNA-binding domain"/>
    <property type="match status" value="1"/>
</dbReference>
<keyword evidence="2" id="KW-0238">DNA-binding</keyword>
<dbReference type="GO" id="GO:0045892">
    <property type="term" value="P:negative regulation of DNA-templated transcription"/>
    <property type="evidence" value="ECO:0007669"/>
    <property type="project" value="TreeGrafter"/>
</dbReference>
<keyword evidence="3" id="KW-0804">Transcription</keyword>
<evidence type="ECO:0000313" key="6">
    <source>
        <dbReference type="Proteomes" id="UP000290624"/>
    </source>
</evidence>
<evidence type="ECO:0000256" key="3">
    <source>
        <dbReference type="ARBA" id="ARBA00023163"/>
    </source>
</evidence>
<feature type="domain" description="HTH gntR-type" evidence="4">
    <location>
        <begin position="1"/>
        <end position="51"/>
    </location>
</feature>
<dbReference type="PANTHER" id="PTHR44846:SF1">
    <property type="entry name" value="MANNOSYL-D-GLYCERATE TRANSPORT_METABOLISM SYSTEM REPRESSOR MNGR-RELATED"/>
    <property type="match status" value="1"/>
</dbReference>